<dbReference type="AlphaFoldDB" id="A0A443WKD9"/>
<feature type="transmembrane region" description="Helical" evidence="6">
    <location>
        <begin position="123"/>
        <end position="140"/>
    </location>
</feature>
<evidence type="ECO:0000313" key="10">
    <source>
        <dbReference type="Proteomes" id="UP001175817"/>
    </source>
</evidence>
<reference evidence="9" key="1">
    <citation type="submission" date="2022-08" db="EMBL/GenBank/DDBJ databases">
        <title>Genomic characterization and comparative genomic analysis of a strain of klebsiella michiganensis carrying blaKPC-2 isolated from the blood of children with very preterm bloodstream infection.</title>
        <authorList>
            <person name="Zhang N."/>
        </authorList>
    </citation>
    <scope>NUCLEOTIDE SEQUENCE</scope>
    <source>
        <strain evidence="9">BSI-KPN166</strain>
    </source>
</reference>
<feature type="transmembrane region" description="Helical" evidence="6">
    <location>
        <begin position="152"/>
        <end position="168"/>
    </location>
</feature>
<organism evidence="8 10">
    <name type="scientific">Klebsiella michiganensis</name>
    <dbReference type="NCBI Taxonomy" id="1134687"/>
    <lineage>
        <taxon>Bacteria</taxon>
        <taxon>Pseudomonadati</taxon>
        <taxon>Pseudomonadota</taxon>
        <taxon>Gammaproteobacteria</taxon>
        <taxon>Enterobacterales</taxon>
        <taxon>Enterobacteriaceae</taxon>
        <taxon>Klebsiella/Raoultella group</taxon>
        <taxon>Klebsiella</taxon>
    </lineage>
</organism>
<dbReference type="Proteomes" id="UP001175817">
    <property type="component" value="Unassembled WGS sequence"/>
</dbReference>
<feature type="transmembrane region" description="Helical" evidence="6">
    <location>
        <begin position="180"/>
        <end position="200"/>
    </location>
</feature>
<feature type="transmembrane region" description="Helical" evidence="6">
    <location>
        <begin position="244"/>
        <end position="262"/>
    </location>
</feature>
<evidence type="ECO:0000256" key="4">
    <source>
        <dbReference type="ARBA" id="ARBA00022989"/>
    </source>
</evidence>
<evidence type="ECO:0000313" key="9">
    <source>
        <dbReference type="EMBL" id="UWZ75225.1"/>
    </source>
</evidence>
<dbReference type="EMBL" id="JARTTH020000001">
    <property type="protein sequence ID" value="MEC6049960.1"/>
    <property type="molecule type" value="Genomic_DNA"/>
</dbReference>
<evidence type="ECO:0000256" key="3">
    <source>
        <dbReference type="ARBA" id="ARBA00022692"/>
    </source>
</evidence>
<keyword evidence="3 6" id="KW-0812">Transmembrane</keyword>
<dbReference type="PANTHER" id="PTHR42920:SF5">
    <property type="entry name" value="EAMA DOMAIN-CONTAINING PROTEIN"/>
    <property type="match status" value="1"/>
</dbReference>
<dbReference type="Pfam" id="PF00892">
    <property type="entry name" value="EamA"/>
    <property type="match status" value="2"/>
</dbReference>
<feature type="transmembrane region" description="Helical" evidence="6">
    <location>
        <begin position="68"/>
        <end position="88"/>
    </location>
</feature>
<dbReference type="InterPro" id="IPR051258">
    <property type="entry name" value="Diverse_Substrate_Transporter"/>
</dbReference>
<comment type="subcellular location">
    <subcellularLocation>
        <location evidence="1">Cell membrane</location>
        <topology evidence="1">Multi-pass membrane protein</topology>
    </subcellularLocation>
</comment>
<evidence type="ECO:0000259" key="7">
    <source>
        <dbReference type="Pfam" id="PF00892"/>
    </source>
</evidence>
<evidence type="ECO:0000313" key="8">
    <source>
        <dbReference type="EMBL" id="MEC6049960.1"/>
    </source>
</evidence>
<dbReference type="SUPFAM" id="SSF103481">
    <property type="entry name" value="Multidrug resistance efflux transporter EmrE"/>
    <property type="match status" value="2"/>
</dbReference>
<dbReference type="GO" id="GO:0005886">
    <property type="term" value="C:plasma membrane"/>
    <property type="evidence" value="ECO:0007669"/>
    <property type="project" value="UniProtKB-SubCell"/>
</dbReference>
<feature type="transmembrane region" description="Helical" evidence="6">
    <location>
        <begin position="94"/>
        <end position="111"/>
    </location>
</feature>
<dbReference type="Proteomes" id="UP001060345">
    <property type="component" value="Chromosome"/>
</dbReference>
<dbReference type="EMBL" id="CP102103">
    <property type="protein sequence ID" value="UWZ75225.1"/>
    <property type="molecule type" value="Genomic_DNA"/>
</dbReference>
<evidence type="ECO:0000256" key="5">
    <source>
        <dbReference type="ARBA" id="ARBA00023136"/>
    </source>
</evidence>
<dbReference type="GeneID" id="66558161"/>
<gene>
    <name evidence="9" type="ORF">NP224_05660</name>
    <name evidence="8" type="ORF">QAB24_005415</name>
</gene>
<name>A0A443WKD9_9ENTR</name>
<protein>
    <submittedName>
        <fullName evidence="8">DMT family transporter</fullName>
    </submittedName>
</protein>
<evidence type="ECO:0000256" key="2">
    <source>
        <dbReference type="ARBA" id="ARBA00022475"/>
    </source>
</evidence>
<dbReference type="InterPro" id="IPR000620">
    <property type="entry name" value="EamA_dom"/>
</dbReference>
<dbReference type="RefSeq" id="WP_048260287.1">
    <property type="nucleotide sequence ID" value="NZ_ABVZTX020000009.1"/>
</dbReference>
<sequence length="305" mass="33398">MKPRVPKRWVAELLLAVVAAGWGIGFPVMKMVVNTYPVMMVLGLRFLLSAFFLLPFSLRGLGTLSRQTFLSGLLLGLLLGTSFVFLIYGLQLTTASNTGFLAGLSVIWVLLLTGPLMGKRPSFDAILATLFGLAGLYLMADIQGWQLHLGDGLVVIGSLFTAIHIIALDRFCARHNNMTLTFLQISTMAVIFLGLQHISGGEILPRNWSSKLVIALGITAVFSTVIAFWVQAHFQRYSTPTRAVLIYNLEPVFSALFALWLLHETFSANVIFGGGLILIGMCLPGILKIFSKRSNVNPTDRLRGL</sequence>
<feature type="domain" description="EamA" evidence="7">
    <location>
        <begin position="11"/>
        <end position="139"/>
    </location>
</feature>
<evidence type="ECO:0000256" key="1">
    <source>
        <dbReference type="ARBA" id="ARBA00004651"/>
    </source>
</evidence>
<feature type="transmembrane region" description="Helical" evidence="6">
    <location>
        <begin position="35"/>
        <end position="56"/>
    </location>
</feature>
<proteinExistence type="predicted"/>
<feature type="transmembrane region" description="Helical" evidence="6">
    <location>
        <begin position="212"/>
        <end position="232"/>
    </location>
</feature>
<dbReference type="PANTHER" id="PTHR42920">
    <property type="entry name" value="OS03G0707200 PROTEIN-RELATED"/>
    <property type="match status" value="1"/>
</dbReference>
<feature type="transmembrane region" description="Helical" evidence="6">
    <location>
        <begin position="9"/>
        <end position="29"/>
    </location>
</feature>
<feature type="domain" description="EamA" evidence="7">
    <location>
        <begin position="149"/>
        <end position="283"/>
    </location>
</feature>
<evidence type="ECO:0000256" key="6">
    <source>
        <dbReference type="SAM" id="Phobius"/>
    </source>
</evidence>
<keyword evidence="5 6" id="KW-0472">Membrane</keyword>
<accession>A0A443WKD9</accession>
<dbReference type="InterPro" id="IPR037185">
    <property type="entry name" value="EmrE-like"/>
</dbReference>
<keyword evidence="2" id="KW-1003">Cell membrane</keyword>
<feature type="transmembrane region" description="Helical" evidence="6">
    <location>
        <begin position="268"/>
        <end position="287"/>
    </location>
</feature>
<reference evidence="8" key="2">
    <citation type="journal article" date="2023" name="Nat. Commun.">
        <title>Genomic dissection of endemic carbapenem resistance reveals metallo-beta-lactamase dissemination through clonal, plasmid and integron transfer.</title>
        <authorList>
            <person name="Macesic N."/>
            <person name="Hawkey J."/>
            <person name="Vezina B."/>
            <person name="Wisniewski J.A."/>
            <person name="Cottingham H."/>
            <person name="Blakeway L.V."/>
            <person name="Harshegyi T."/>
            <person name="Pragastis K."/>
            <person name="Badoordeen G.Z."/>
            <person name="Dennison A."/>
            <person name="Spelman D.W."/>
            <person name="Jenney A.W.J."/>
            <person name="Peleg A.Y."/>
        </authorList>
    </citation>
    <scope>NUCLEOTIDE SEQUENCE</scope>
    <source>
        <strain evidence="8">CPO078</strain>
    </source>
</reference>
<keyword evidence="4 6" id="KW-1133">Transmembrane helix</keyword>
<reference evidence="8" key="3">
    <citation type="submission" date="2024-01" db="EMBL/GenBank/DDBJ databases">
        <authorList>
            <person name="Macesic N."/>
        </authorList>
    </citation>
    <scope>NUCLEOTIDE SEQUENCE</scope>
    <source>
        <strain evidence="8">CPO078</strain>
    </source>
</reference>